<dbReference type="Proteomes" id="UP000256328">
    <property type="component" value="Unassembled WGS sequence"/>
</dbReference>
<evidence type="ECO:0000256" key="4">
    <source>
        <dbReference type="ARBA" id="ARBA00022989"/>
    </source>
</evidence>
<evidence type="ECO:0000256" key="5">
    <source>
        <dbReference type="ARBA" id="ARBA00023136"/>
    </source>
</evidence>
<evidence type="ECO:0000256" key="2">
    <source>
        <dbReference type="ARBA" id="ARBA00010992"/>
    </source>
</evidence>
<dbReference type="PANTHER" id="PTHR48022">
    <property type="entry name" value="PLASTIDIC GLUCOSE TRANSPORTER 4"/>
    <property type="match status" value="1"/>
</dbReference>
<organism evidence="8 9">
    <name type="scientific">Coleophoma crateriformis</name>
    <dbReference type="NCBI Taxonomy" id="565419"/>
    <lineage>
        <taxon>Eukaryota</taxon>
        <taxon>Fungi</taxon>
        <taxon>Dikarya</taxon>
        <taxon>Ascomycota</taxon>
        <taxon>Pezizomycotina</taxon>
        <taxon>Leotiomycetes</taxon>
        <taxon>Helotiales</taxon>
        <taxon>Dermateaceae</taxon>
        <taxon>Coleophoma</taxon>
    </lineage>
</organism>
<feature type="transmembrane region" description="Helical" evidence="6">
    <location>
        <begin position="116"/>
        <end position="135"/>
    </location>
</feature>
<feature type="transmembrane region" description="Helical" evidence="6">
    <location>
        <begin position="226"/>
        <end position="245"/>
    </location>
</feature>
<comment type="caution">
    <text evidence="8">The sequence shown here is derived from an EMBL/GenBank/DDBJ whole genome shotgun (WGS) entry which is preliminary data.</text>
</comment>
<keyword evidence="4 6" id="KW-1133">Transmembrane helix</keyword>
<feature type="transmembrane region" description="Helical" evidence="6">
    <location>
        <begin position="166"/>
        <end position="188"/>
    </location>
</feature>
<evidence type="ECO:0000256" key="3">
    <source>
        <dbReference type="ARBA" id="ARBA00022692"/>
    </source>
</evidence>
<dbReference type="EMBL" id="PDLN01000007">
    <property type="protein sequence ID" value="RDW80405.1"/>
    <property type="molecule type" value="Genomic_DNA"/>
</dbReference>
<feature type="domain" description="Major facilitator superfamily (MFS) profile" evidence="7">
    <location>
        <begin position="119"/>
        <end position="561"/>
    </location>
</feature>
<keyword evidence="3 6" id="KW-0812">Transmembrane</keyword>
<evidence type="ECO:0000256" key="1">
    <source>
        <dbReference type="ARBA" id="ARBA00004141"/>
    </source>
</evidence>
<keyword evidence="9" id="KW-1185">Reference proteome</keyword>
<proteinExistence type="inferred from homology"/>
<gene>
    <name evidence="8" type="ORF">BP5796_05103</name>
</gene>
<keyword evidence="5 6" id="KW-0472">Membrane</keyword>
<dbReference type="PROSITE" id="PS50850">
    <property type="entry name" value="MFS"/>
    <property type="match status" value="1"/>
</dbReference>
<accession>A0A3D8S297</accession>
<dbReference type="Gene3D" id="1.20.1250.20">
    <property type="entry name" value="MFS general substrate transporter like domains"/>
    <property type="match status" value="1"/>
</dbReference>
<comment type="subcellular location">
    <subcellularLocation>
        <location evidence="1">Membrane</location>
        <topology evidence="1">Multi-pass membrane protein</topology>
    </subcellularLocation>
</comment>
<feature type="transmembrane region" description="Helical" evidence="6">
    <location>
        <begin position="377"/>
        <end position="400"/>
    </location>
</feature>
<name>A0A3D8S297_9HELO</name>
<dbReference type="GO" id="GO:0005351">
    <property type="term" value="F:carbohydrate:proton symporter activity"/>
    <property type="evidence" value="ECO:0007669"/>
    <property type="project" value="TreeGrafter"/>
</dbReference>
<evidence type="ECO:0000313" key="8">
    <source>
        <dbReference type="EMBL" id="RDW80405.1"/>
    </source>
</evidence>
<dbReference type="Pfam" id="PF00083">
    <property type="entry name" value="Sugar_tr"/>
    <property type="match status" value="1"/>
</dbReference>
<feature type="transmembrane region" description="Helical" evidence="6">
    <location>
        <begin position="195"/>
        <end position="214"/>
    </location>
</feature>
<feature type="transmembrane region" description="Helical" evidence="6">
    <location>
        <begin position="438"/>
        <end position="459"/>
    </location>
</feature>
<evidence type="ECO:0000259" key="7">
    <source>
        <dbReference type="PROSITE" id="PS50850"/>
    </source>
</evidence>
<dbReference type="FunFam" id="1.20.1250.20:FF:000078">
    <property type="entry name" value="MFS maltose transporter, putative"/>
    <property type="match status" value="1"/>
</dbReference>
<dbReference type="InterPro" id="IPR036259">
    <property type="entry name" value="MFS_trans_sf"/>
</dbReference>
<dbReference type="InterPro" id="IPR005828">
    <property type="entry name" value="MFS_sugar_transport-like"/>
</dbReference>
<evidence type="ECO:0000256" key="6">
    <source>
        <dbReference type="SAM" id="Phobius"/>
    </source>
</evidence>
<dbReference type="SUPFAM" id="SSF103473">
    <property type="entry name" value="MFS general substrate transporter"/>
    <property type="match status" value="1"/>
</dbReference>
<feature type="transmembrane region" description="Helical" evidence="6">
    <location>
        <begin position="257"/>
        <end position="277"/>
    </location>
</feature>
<dbReference type="AlphaFoldDB" id="A0A3D8S297"/>
<dbReference type="PANTHER" id="PTHR48022:SF33">
    <property type="entry name" value="SUGAR PERMEASE, PUTATIVE (AFU_ORTHOLOGUE AFUA_6G12040)-RELATED"/>
    <property type="match status" value="1"/>
</dbReference>
<feature type="transmembrane region" description="Helical" evidence="6">
    <location>
        <begin position="283"/>
        <end position="306"/>
    </location>
</feature>
<dbReference type="InterPro" id="IPR020846">
    <property type="entry name" value="MFS_dom"/>
</dbReference>
<evidence type="ECO:0000313" key="9">
    <source>
        <dbReference type="Proteomes" id="UP000256328"/>
    </source>
</evidence>
<feature type="transmembrane region" description="Helical" evidence="6">
    <location>
        <begin position="506"/>
        <end position="527"/>
    </location>
</feature>
<dbReference type="OrthoDB" id="6612291at2759"/>
<feature type="transmembrane region" description="Helical" evidence="6">
    <location>
        <begin position="465"/>
        <end position="485"/>
    </location>
</feature>
<dbReference type="GO" id="GO:0016020">
    <property type="term" value="C:membrane"/>
    <property type="evidence" value="ECO:0007669"/>
    <property type="project" value="UniProtKB-SubCell"/>
</dbReference>
<dbReference type="InterPro" id="IPR050360">
    <property type="entry name" value="MFS_Sugar_Transporters"/>
</dbReference>
<feature type="transmembrane region" description="Helical" evidence="6">
    <location>
        <begin position="412"/>
        <end position="431"/>
    </location>
</feature>
<protein>
    <submittedName>
        <fullName evidence="8">MFS general substrate transporter-59</fullName>
    </submittedName>
</protein>
<sequence>MNGAGVTQDFQAHPTGVVLGCQALAGIVQASRGDATTIFFYLCTAVRFCTSCGVLPTVEKHAPSRQLWADRMDTTSFEHANTLDTAMTHDERDGEMLFERERDLTLWQAIRTHKRILIHCIAAFGAGMVFGYDSIANGASISMPAFLAYFGAAKPDGTLYLPSTWASLWVAMSSAMQMIGGFLVPFASDRYGRKWPCVAACLISVVGVGMQYAATTRALLLGGKMINGFAIGAILTTATAWSSEISPMRLRGPVQSAIVLFTFFMQAVGLICVRMFVPNISPSAFRYVFAIQWIWPILTGILFVFVPESPTYLIMKGRTGAATKSMERLYGPQNSIPARLAHLSMVIRLESETVKQHGTGTYMDLFRGTNLKRTLTVMWMFIGFGMTGACLLAQAIYFLSIAGLPAIHAYDIAIGGFGLAIFAIVGSWFFMEKMGRRYLFLTGAAVNCVVMFVIGGLYYSNAKRALWAVAIIMNLLISWQAVTLVSTSWAITGEISSYRLRGKTQAIAVMSSAFSTWLFAFTVAYIYNVDAGNLGIRAGFVYGGGSLLFFLGSLFLVPDLRGFAVEEVDWLYENKISVLKFRDYADGKAKQAVVAKEKGVKEDFQHEDV</sequence>
<feature type="transmembrane region" description="Helical" evidence="6">
    <location>
        <begin position="539"/>
        <end position="557"/>
    </location>
</feature>
<comment type="similarity">
    <text evidence="2">Belongs to the major facilitator superfamily. Sugar transporter (TC 2.A.1.1) family.</text>
</comment>
<reference evidence="8 9" key="1">
    <citation type="journal article" date="2018" name="IMA Fungus">
        <title>IMA Genome-F 9: Draft genome sequence of Annulohypoxylon stygium, Aspergillus mulundensis, Berkeleyomyces basicola (syn. Thielaviopsis basicola), Ceratocystis smalleyi, two Cercospora beticola strains, Coleophoma cylindrospora, Fusarium fracticaudum, Phialophora cf. hyalina, and Morchella septimelata.</title>
        <authorList>
            <person name="Wingfield B.D."/>
            <person name="Bills G.F."/>
            <person name="Dong Y."/>
            <person name="Huang W."/>
            <person name="Nel W.J."/>
            <person name="Swalarsk-Parry B.S."/>
            <person name="Vaghefi N."/>
            <person name="Wilken P.M."/>
            <person name="An Z."/>
            <person name="de Beer Z.W."/>
            <person name="De Vos L."/>
            <person name="Chen L."/>
            <person name="Duong T.A."/>
            <person name="Gao Y."/>
            <person name="Hammerbacher A."/>
            <person name="Kikkert J.R."/>
            <person name="Li Y."/>
            <person name="Li H."/>
            <person name="Li K."/>
            <person name="Li Q."/>
            <person name="Liu X."/>
            <person name="Ma X."/>
            <person name="Naidoo K."/>
            <person name="Pethybridge S.J."/>
            <person name="Sun J."/>
            <person name="Steenkamp E.T."/>
            <person name="van der Nest M.A."/>
            <person name="van Wyk S."/>
            <person name="Wingfield M.J."/>
            <person name="Xiong C."/>
            <person name="Yue Q."/>
            <person name="Zhang X."/>
        </authorList>
    </citation>
    <scope>NUCLEOTIDE SEQUENCE [LARGE SCALE GENOMIC DNA]</scope>
    <source>
        <strain evidence="8 9">BP5796</strain>
    </source>
</reference>